<feature type="transmembrane region" description="Helical" evidence="2">
    <location>
        <begin position="379"/>
        <end position="396"/>
    </location>
</feature>
<dbReference type="EMBL" id="OZ034816">
    <property type="protein sequence ID" value="CAL1378257.1"/>
    <property type="molecule type" value="Genomic_DNA"/>
</dbReference>
<evidence type="ECO:0000313" key="3">
    <source>
        <dbReference type="EMBL" id="CAL1378257.1"/>
    </source>
</evidence>
<keyword evidence="2" id="KW-0472">Membrane</keyword>
<accession>A0AAV2DXI7</accession>
<reference evidence="3 4" key="1">
    <citation type="submission" date="2024-04" db="EMBL/GenBank/DDBJ databases">
        <authorList>
            <person name="Fracassetti M."/>
        </authorList>
    </citation>
    <scope>NUCLEOTIDE SEQUENCE [LARGE SCALE GENOMIC DNA]</scope>
</reference>
<sequence>MASSPQKHIPETRPIDFRAPPPSPVAPGRRSSFANDDVLTEFLEHSLRVPDLVLPDKIFPKQQILETPPLVDYMLLKYGNFPLMDSAARLGCFQLVNHGIPGQSIRSAVDLASGLIFQVPPEKRANVTLSSENPFGFEEITTDHDQEDDQRSDSNNTLSEEFVWCRDESFKLAMEGILPFTYSIFSDKMEALMSNIETLGERILQIVNQYTEQTLADGNQDQGQSRGWGLSGCYLRRHRRNVAAEGWEKALRYDVIKMLIRGTDYSHALCFHICDGFSEFHVYSKKGWMSFSPEKDALVVTIGDQIQAVSGGQFKHVLGRPIFKSDEDHDHQQHHNNSNISMAFLYSPPPAATINGHHGSRSASQVEEEHAIFTIRQQALAALVLALVCKFLVYIYKKF</sequence>
<dbReference type="SUPFAM" id="SSF51197">
    <property type="entry name" value="Clavaminate synthase-like"/>
    <property type="match status" value="1"/>
</dbReference>
<dbReference type="AlphaFoldDB" id="A0AAV2DXI7"/>
<proteinExistence type="predicted"/>
<evidence type="ECO:0000256" key="2">
    <source>
        <dbReference type="SAM" id="Phobius"/>
    </source>
</evidence>
<dbReference type="InterPro" id="IPR027443">
    <property type="entry name" value="IPNS-like_sf"/>
</dbReference>
<organism evidence="3 4">
    <name type="scientific">Linum trigynum</name>
    <dbReference type="NCBI Taxonomy" id="586398"/>
    <lineage>
        <taxon>Eukaryota</taxon>
        <taxon>Viridiplantae</taxon>
        <taxon>Streptophyta</taxon>
        <taxon>Embryophyta</taxon>
        <taxon>Tracheophyta</taxon>
        <taxon>Spermatophyta</taxon>
        <taxon>Magnoliopsida</taxon>
        <taxon>eudicotyledons</taxon>
        <taxon>Gunneridae</taxon>
        <taxon>Pentapetalae</taxon>
        <taxon>rosids</taxon>
        <taxon>fabids</taxon>
        <taxon>Malpighiales</taxon>
        <taxon>Linaceae</taxon>
        <taxon>Linum</taxon>
    </lineage>
</organism>
<feature type="region of interest" description="Disordered" evidence="1">
    <location>
        <begin position="1"/>
        <end position="31"/>
    </location>
</feature>
<evidence type="ECO:0000313" key="4">
    <source>
        <dbReference type="Proteomes" id="UP001497516"/>
    </source>
</evidence>
<dbReference type="PANTHER" id="PTHR34945">
    <property type="entry name" value="2-OXOGLUTARATE (2OG) AND FE(II)-DEPENDENT OXYGENASE SUPERFAMILY PROTEIN"/>
    <property type="match status" value="1"/>
</dbReference>
<keyword evidence="2" id="KW-1133">Transmembrane helix</keyword>
<dbReference type="Proteomes" id="UP001497516">
    <property type="component" value="Chromosome 3"/>
</dbReference>
<dbReference type="PANTHER" id="PTHR34945:SF8">
    <property type="entry name" value="DOWNSTREAM TARGET OF AGL15-4"/>
    <property type="match status" value="1"/>
</dbReference>
<keyword evidence="2" id="KW-0812">Transmembrane</keyword>
<evidence type="ECO:0000256" key="1">
    <source>
        <dbReference type="SAM" id="MobiDB-lite"/>
    </source>
</evidence>
<protein>
    <submittedName>
        <fullName evidence="3">Uncharacterized protein</fullName>
    </submittedName>
</protein>
<name>A0AAV2DXI7_9ROSI</name>
<keyword evidence="4" id="KW-1185">Reference proteome</keyword>
<dbReference type="Gene3D" id="2.60.120.330">
    <property type="entry name" value="B-lactam Antibiotic, Isopenicillin N Synthase, Chain"/>
    <property type="match status" value="1"/>
</dbReference>
<gene>
    <name evidence="3" type="ORF">LTRI10_LOCUS19853</name>
</gene>